<dbReference type="Pfam" id="PF11457">
    <property type="entry name" value="DUF3021"/>
    <property type="match status" value="1"/>
</dbReference>
<keyword evidence="1" id="KW-0812">Transmembrane</keyword>
<accession>A0A0R1ZIP9</accession>
<dbReference type="AlphaFoldDB" id="A0A0R1ZIP9"/>
<evidence type="ECO:0000313" key="3">
    <source>
        <dbReference type="Proteomes" id="UP000051679"/>
    </source>
</evidence>
<reference evidence="2 3" key="1">
    <citation type="journal article" date="2015" name="Genome Announc.">
        <title>Expanding the biotechnology potential of lactobacilli through comparative genomics of 213 strains and associated genera.</title>
        <authorList>
            <person name="Sun Z."/>
            <person name="Harris H.M."/>
            <person name="McCann A."/>
            <person name="Guo C."/>
            <person name="Argimon S."/>
            <person name="Zhang W."/>
            <person name="Yang X."/>
            <person name="Jeffery I.B."/>
            <person name="Cooney J.C."/>
            <person name="Kagawa T.F."/>
            <person name="Liu W."/>
            <person name="Song Y."/>
            <person name="Salvetti E."/>
            <person name="Wrobel A."/>
            <person name="Rasinkangas P."/>
            <person name="Parkhill J."/>
            <person name="Rea M.C."/>
            <person name="O'Sullivan O."/>
            <person name="Ritari J."/>
            <person name="Douillard F.P."/>
            <person name="Paul Ross R."/>
            <person name="Yang R."/>
            <person name="Briner A.E."/>
            <person name="Felis G.E."/>
            <person name="de Vos W.M."/>
            <person name="Barrangou R."/>
            <person name="Klaenhammer T.R."/>
            <person name="Caufield P.W."/>
            <person name="Cui Y."/>
            <person name="Zhang H."/>
            <person name="O'Toole P.W."/>
        </authorList>
    </citation>
    <scope>NUCLEOTIDE SEQUENCE [LARGE SCALE GENOMIC DNA]</scope>
    <source>
        <strain evidence="2 3">DSM 20505</strain>
    </source>
</reference>
<dbReference type="STRING" id="1291052.FC18_GL000528"/>
<evidence type="ECO:0000313" key="2">
    <source>
        <dbReference type="EMBL" id="KRM54309.1"/>
    </source>
</evidence>
<evidence type="ECO:0000256" key="1">
    <source>
        <dbReference type="SAM" id="Phobius"/>
    </source>
</evidence>
<proteinExistence type="predicted"/>
<dbReference type="EMBL" id="AYYO01000056">
    <property type="protein sequence ID" value="KRM54309.1"/>
    <property type="molecule type" value="Genomic_DNA"/>
</dbReference>
<dbReference type="Proteomes" id="UP000051679">
    <property type="component" value="Unassembled WGS sequence"/>
</dbReference>
<dbReference type="RefSeq" id="WP_054675709.1">
    <property type="nucleotide sequence ID" value="NZ_AYYO01000056.1"/>
</dbReference>
<comment type="caution">
    <text evidence="2">The sequence shown here is derived from an EMBL/GenBank/DDBJ whole genome shotgun (WGS) entry which is preliminary data.</text>
</comment>
<gene>
    <name evidence="2" type="ORF">FC18_GL000528</name>
</gene>
<feature type="transmembrane region" description="Helical" evidence="1">
    <location>
        <begin position="7"/>
        <end position="29"/>
    </location>
</feature>
<organism evidence="2 3">
    <name type="scientific">Lacticaseibacillus sharpeae JCM 1186 = DSM 20505</name>
    <dbReference type="NCBI Taxonomy" id="1291052"/>
    <lineage>
        <taxon>Bacteria</taxon>
        <taxon>Bacillati</taxon>
        <taxon>Bacillota</taxon>
        <taxon>Bacilli</taxon>
        <taxon>Lactobacillales</taxon>
        <taxon>Lactobacillaceae</taxon>
        <taxon>Lacticaseibacillus</taxon>
    </lineage>
</organism>
<dbReference type="InterPro" id="IPR021560">
    <property type="entry name" value="DUF3021"/>
</dbReference>
<feature type="transmembrane region" description="Helical" evidence="1">
    <location>
        <begin position="65"/>
        <end position="84"/>
    </location>
</feature>
<dbReference type="PATRIC" id="fig|1291052.5.peg.539"/>
<sequence length="128" mass="14686">MQMIKNMLQGVLVGCAIYVVSLACHWQLFTLSPQRALELILTSAVIGAFSWLLQTDRLSFVQSMVSHMLATLLCLVGANFVFGWDWLSSFAWLNFGLPFIIIYLLVWLAWWLQAQITVRQINAKLRQH</sequence>
<keyword evidence="1" id="KW-0472">Membrane</keyword>
<feature type="transmembrane region" description="Helical" evidence="1">
    <location>
        <begin position="90"/>
        <end position="112"/>
    </location>
</feature>
<feature type="transmembrane region" description="Helical" evidence="1">
    <location>
        <begin position="35"/>
        <end position="53"/>
    </location>
</feature>
<name>A0A0R1ZIP9_9LACO</name>
<keyword evidence="3" id="KW-1185">Reference proteome</keyword>
<protein>
    <recommendedName>
        <fullName evidence="4">DUF3021 domain-containing protein</fullName>
    </recommendedName>
</protein>
<dbReference type="PROSITE" id="PS51257">
    <property type="entry name" value="PROKAR_LIPOPROTEIN"/>
    <property type="match status" value="1"/>
</dbReference>
<evidence type="ECO:0008006" key="4">
    <source>
        <dbReference type="Google" id="ProtNLM"/>
    </source>
</evidence>
<keyword evidence="1" id="KW-1133">Transmembrane helix</keyword>